<proteinExistence type="predicted"/>
<evidence type="ECO:0000259" key="1">
    <source>
        <dbReference type="Pfam" id="PF07969"/>
    </source>
</evidence>
<comment type="caution">
    <text evidence="2">The sequence shown here is derived from an EMBL/GenBank/DDBJ whole genome shotgun (WGS) entry which is preliminary data.</text>
</comment>
<dbReference type="PIRSF" id="PIRSF038971">
    <property type="entry name" value="PhnM"/>
    <property type="match status" value="1"/>
</dbReference>
<dbReference type="SUPFAM" id="SSF51556">
    <property type="entry name" value="Metallo-dependent hydrolases"/>
    <property type="match status" value="1"/>
</dbReference>
<dbReference type="NCBIfam" id="NF011987">
    <property type="entry name" value="PRK15446.2-3"/>
    <property type="match status" value="1"/>
</dbReference>
<dbReference type="GO" id="GO:0019700">
    <property type="term" value="P:organic phosphonate catabolic process"/>
    <property type="evidence" value="ECO:0007669"/>
    <property type="project" value="InterPro"/>
</dbReference>
<gene>
    <name evidence="2" type="ORF">ATN84_17320</name>
</gene>
<dbReference type="NCBIfam" id="NF011983">
    <property type="entry name" value="PRK15446.1-4"/>
    <property type="match status" value="1"/>
</dbReference>
<dbReference type="Pfam" id="PF07969">
    <property type="entry name" value="Amidohydro_3"/>
    <property type="match status" value="1"/>
</dbReference>
<dbReference type="NCBIfam" id="NF011984">
    <property type="entry name" value="PRK15446.1-5"/>
    <property type="match status" value="1"/>
</dbReference>
<dbReference type="InterPro" id="IPR011059">
    <property type="entry name" value="Metal-dep_hydrolase_composite"/>
</dbReference>
<dbReference type="NCBIfam" id="NF011990">
    <property type="entry name" value="PRK15446.2-6"/>
    <property type="match status" value="1"/>
</dbReference>
<accession>A0A135HR98</accession>
<sequence length="379" mass="41387">MNDETVFSNCNIVLPDRLLKGSVLVRDGLICDISAGSSTSGMDLEGDYLIPGCVELHTDHLETHFQPRPKVRWNMDAALQAHDGQIATAGITTVFDALRVGLDGDTELLASDMSAMADTISAAHAGKRLRAEHFIHLRCEVSVSDVVDHFDGIKANDRVRLASLMDHAPGQRQFVNLEAHRIYYQGKKKMSDEEFFAFRERRIAESEANSPRNRRIIAERCHHQSIAIASHDDATAEHVAEGVELGVSLAEFPTTVEASLLSRQAGLQVLMGAPNVVRGGSHSGNVSALELLENGALDILSSDYVPFSLLQAVFLLAEKRVLDLPSAVRLVSDNPARAAKLDDRGRIEVGRRADLVRVRAEAGLPPQVAGVWREGRRVA</sequence>
<name>A0A135HR98_9HYPH</name>
<dbReference type="InterPro" id="IPR013108">
    <property type="entry name" value="Amidohydro_3"/>
</dbReference>
<dbReference type="Gene3D" id="2.30.40.10">
    <property type="entry name" value="Urease, subunit C, domain 1"/>
    <property type="match status" value="2"/>
</dbReference>
<dbReference type="STRING" id="1494590.ATN84_17320"/>
<keyword evidence="3" id="KW-1185">Reference proteome</keyword>
<dbReference type="AlphaFoldDB" id="A0A135HR98"/>
<dbReference type="Gene3D" id="3.20.20.140">
    <property type="entry name" value="Metal-dependent hydrolases"/>
    <property type="match status" value="1"/>
</dbReference>
<dbReference type="PANTHER" id="PTHR43135:SF3">
    <property type="entry name" value="ALPHA-D-RIBOSE 1-METHYLPHOSPHONATE 5-TRIPHOSPHATE DIPHOSPHATASE"/>
    <property type="match status" value="1"/>
</dbReference>
<dbReference type="EMBL" id="LNTU01000037">
    <property type="protein sequence ID" value="KXF75735.1"/>
    <property type="molecule type" value="Genomic_DNA"/>
</dbReference>
<evidence type="ECO:0000313" key="2">
    <source>
        <dbReference type="EMBL" id="KXF75735.1"/>
    </source>
</evidence>
<reference evidence="2 3" key="1">
    <citation type="submission" date="2015-11" db="EMBL/GenBank/DDBJ databases">
        <title>Draft genome sequence of Paramesorhizobium deserti A-3-E, a strain highly resistant to diverse beta-lactam antibiotics.</title>
        <authorList>
            <person name="Lv R."/>
            <person name="Yang X."/>
            <person name="Fang N."/>
            <person name="Guo J."/>
            <person name="Luo X."/>
            <person name="Peng F."/>
            <person name="Yang R."/>
            <person name="Cui Y."/>
            <person name="Fang C."/>
            <person name="Song Y."/>
        </authorList>
    </citation>
    <scope>NUCLEOTIDE SEQUENCE [LARGE SCALE GENOMIC DNA]</scope>
    <source>
        <strain evidence="2 3">A-3-E</strain>
    </source>
</reference>
<protein>
    <submittedName>
        <fullName evidence="2">Phosphonate metabolism protein PhnM</fullName>
    </submittedName>
</protein>
<dbReference type="OrthoDB" id="9785413at2"/>
<dbReference type="PANTHER" id="PTHR43135">
    <property type="entry name" value="ALPHA-D-RIBOSE 1-METHYLPHOSPHONATE 5-TRIPHOSPHATE DIPHOSPHATASE"/>
    <property type="match status" value="1"/>
</dbReference>
<feature type="domain" description="Amidohydrolase 3" evidence="1">
    <location>
        <begin position="208"/>
        <end position="378"/>
    </location>
</feature>
<dbReference type="InterPro" id="IPR012696">
    <property type="entry name" value="PhnM"/>
</dbReference>
<dbReference type="SUPFAM" id="SSF51338">
    <property type="entry name" value="Composite domain of metallo-dependent hydrolases"/>
    <property type="match status" value="1"/>
</dbReference>
<dbReference type="CDD" id="cd01306">
    <property type="entry name" value="PhnM"/>
    <property type="match status" value="1"/>
</dbReference>
<dbReference type="NCBIfam" id="NF011981">
    <property type="entry name" value="PRK15446.1-2"/>
    <property type="match status" value="1"/>
</dbReference>
<organism evidence="2 3">
    <name type="scientific">Paramesorhizobium deserti</name>
    <dbReference type="NCBI Taxonomy" id="1494590"/>
    <lineage>
        <taxon>Bacteria</taxon>
        <taxon>Pseudomonadati</taxon>
        <taxon>Pseudomonadota</taxon>
        <taxon>Alphaproteobacteria</taxon>
        <taxon>Hyphomicrobiales</taxon>
        <taxon>Phyllobacteriaceae</taxon>
        <taxon>Paramesorhizobium</taxon>
    </lineage>
</organism>
<dbReference type="Proteomes" id="UP000070107">
    <property type="component" value="Unassembled WGS sequence"/>
</dbReference>
<dbReference type="InterPro" id="IPR051781">
    <property type="entry name" value="Metallo-dep_Hydrolase"/>
</dbReference>
<dbReference type="InterPro" id="IPR032466">
    <property type="entry name" value="Metal_Hydrolase"/>
</dbReference>
<dbReference type="RefSeq" id="WP_068883931.1">
    <property type="nucleotide sequence ID" value="NZ_LNTU01000037.1"/>
</dbReference>
<dbReference type="NCBIfam" id="TIGR02318">
    <property type="entry name" value="phosphono_phnM"/>
    <property type="match status" value="1"/>
</dbReference>
<dbReference type="GO" id="GO:0016810">
    <property type="term" value="F:hydrolase activity, acting on carbon-nitrogen (but not peptide) bonds"/>
    <property type="evidence" value="ECO:0007669"/>
    <property type="project" value="InterPro"/>
</dbReference>
<evidence type="ECO:0000313" key="3">
    <source>
        <dbReference type="Proteomes" id="UP000070107"/>
    </source>
</evidence>